<feature type="chain" id="PRO_5023314971" description="Germination protease" evidence="4">
    <location>
        <begin position="11"/>
        <end position="364"/>
    </location>
</feature>
<keyword evidence="1 4" id="KW-0645">Protease</keyword>
<dbReference type="GO" id="GO:0006508">
    <property type="term" value="P:proteolysis"/>
    <property type="evidence" value="ECO:0007669"/>
    <property type="project" value="UniProtKB-UniRule"/>
</dbReference>
<accession>A0A3E3K2G1</accession>
<comment type="similarity">
    <text evidence="4">Belongs to the peptidase A25 family.</text>
</comment>
<dbReference type="EMBL" id="QVLX01000004">
    <property type="protein sequence ID" value="RGE87141.1"/>
    <property type="molecule type" value="Genomic_DNA"/>
</dbReference>
<dbReference type="GO" id="GO:0009847">
    <property type="term" value="P:spore germination"/>
    <property type="evidence" value="ECO:0007669"/>
    <property type="project" value="UniProtKB-UniRule"/>
</dbReference>
<comment type="caution">
    <text evidence="6">The sequence shown here is derived from an EMBL/GenBank/DDBJ whole genome shotgun (WGS) entry which is preliminary data.</text>
</comment>
<dbReference type="GO" id="GO:0004222">
    <property type="term" value="F:metalloendopeptidase activity"/>
    <property type="evidence" value="ECO:0007669"/>
    <property type="project" value="UniProtKB-UniRule"/>
</dbReference>
<organism evidence="6 7">
    <name type="scientific">Sellimonas intestinalis</name>
    <dbReference type="NCBI Taxonomy" id="1653434"/>
    <lineage>
        <taxon>Bacteria</taxon>
        <taxon>Bacillati</taxon>
        <taxon>Bacillota</taxon>
        <taxon>Clostridia</taxon>
        <taxon>Lachnospirales</taxon>
        <taxon>Lachnospiraceae</taxon>
        <taxon>Sellimonas</taxon>
    </lineage>
</organism>
<evidence type="ECO:0000256" key="4">
    <source>
        <dbReference type="HAMAP-Rule" id="MF_00626"/>
    </source>
</evidence>
<feature type="compositionally biased region" description="Basic and acidic residues" evidence="5">
    <location>
        <begin position="338"/>
        <end position="354"/>
    </location>
</feature>
<proteinExistence type="inferred from homology"/>
<dbReference type="NCBIfam" id="TIGR01441">
    <property type="entry name" value="GPR"/>
    <property type="match status" value="1"/>
</dbReference>
<keyword evidence="3 4" id="KW-0865">Zymogen</keyword>
<evidence type="ECO:0000313" key="7">
    <source>
        <dbReference type="Proteomes" id="UP000261080"/>
    </source>
</evidence>
<dbReference type="HAMAP" id="MF_00626">
    <property type="entry name" value="Germination_prot"/>
    <property type="match status" value="1"/>
</dbReference>
<sequence>MVEKYSIRTDLALEEKERFEEENVEVQGVVLEEEYDEEWEVRTTTVIIKTENGAKTMGKPVGTYITMEAPNLAVPDEAYHREISVKIAECVERLLRHKWKRQEKRDTGEDVSVLMVGLGNRAVTPDALGPRVADNLNITRHIVREYGKYAMGEDEVTLVSALVPGVMAQTGMETAEIVRGVVEETKPEVILVVDALAARNSKRLNRTIQITDTGINPGSGVGNHRNAITEESVGVPVIAIGVPTVVDAATIVNDAMENLMKEMEHSETLKGVGVVLQGYHAAEKYELVRQLISPHLNGMFVTPKDVDETVKRISFTISEGLNLLFSAKESNGDSLAKQGEEQDSVKAKGKETKGQAHNPKKAGI</sequence>
<keyword evidence="2 4" id="KW-0378">Hydrolase</keyword>
<dbReference type="AlphaFoldDB" id="A0A3E3K2G1"/>
<evidence type="ECO:0000256" key="1">
    <source>
        <dbReference type="ARBA" id="ARBA00022670"/>
    </source>
</evidence>
<dbReference type="RefSeq" id="WP_024732232.1">
    <property type="nucleotide sequence ID" value="NZ_BAABYU010000001.1"/>
</dbReference>
<evidence type="ECO:0000256" key="5">
    <source>
        <dbReference type="SAM" id="MobiDB-lite"/>
    </source>
</evidence>
<comment type="PTM">
    <text evidence="4">Autoproteolytically processed. The inactive tetrameric zymogen termed p46 autoprocesses to a smaller form termed p41, which is active only during spore germination.</text>
</comment>
<dbReference type="PIRSF" id="PIRSF019549">
    <property type="entry name" value="Peptidase_A25"/>
    <property type="match status" value="1"/>
</dbReference>
<dbReference type="SUPFAM" id="SSF53163">
    <property type="entry name" value="HybD-like"/>
    <property type="match status" value="1"/>
</dbReference>
<feature type="propeptide" id="PRO_5017840205" evidence="4">
    <location>
        <begin position="1"/>
        <end position="10"/>
    </location>
</feature>
<dbReference type="GeneID" id="97192321"/>
<dbReference type="Proteomes" id="UP000261080">
    <property type="component" value="Unassembled WGS sequence"/>
</dbReference>
<evidence type="ECO:0000313" key="6">
    <source>
        <dbReference type="EMBL" id="RGE87141.1"/>
    </source>
</evidence>
<dbReference type="InterPro" id="IPR005080">
    <property type="entry name" value="Peptidase_A25"/>
</dbReference>
<feature type="region of interest" description="Disordered" evidence="5">
    <location>
        <begin position="332"/>
        <end position="364"/>
    </location>
</feature>
<dbReference type="EC" id="3.4.24.78" evidence="4"/>
<dbReference type="InterPro" id="IPR023430">
    <property type="entry name" value="Pept_HybD-like_dom_sf"/>
</dbReference>
<comment type="function">
    <text evidence="4">Initiates the rapid degradation of small, acid-soluble proteins during spore germination.</text>
</comment>
<protein>
    <recommendedName>
        <fullName evidence="4">Germination protease</fullName>
        <ecNumber evidence="4">3.4.24.78</ecNumber>
    </recommendedName>
    <alternativeName>
        <fullName evidence="4">GPR endopeptidase</fullName>
    </alternativeName>
    <alternativeName>
        <fullName evidence="4">Germination proteinase</fullName>
    </alternativeName>
    <alternativeName>
        <fullName evidence="4">Spore protease</fullName>
    </alternativeName>
</protein>
<evidence type="ECO:0000256" key="2">
    <source>
        <dbReference type="ARBA" id="ARBA00022801"/>
    </source>
</evidence>
<comment type="catalytic activity">
    <reaction evidence="4">
        <text>Endopeptidase action with P4 Glu or Asp, P1 preferably Glu &gt; Asp, P1' hydrophobic and P2' Ala.</text>
        <dbReference type="EC" id="3.4.24.78"/>
    </reaction>
</comment>
<dbReference type="OrthoDB" id="9777293at2"/>
<dbReference type="Gene3D" id="3.40.50.1450">
    <property type="entry name" value="HybD-like"/>
    <property type="match status" value="1"/>
</dbReference>
<evidence type="ECO:0000256" key="3">
    <source>
        <dbReference type="ARBA" id="ARBA00023145"/>
    </source>
</evidence>
<dbReference type="Pfam" id="PF03418">
    <property type="entry name" value="Peptidase_A25"/>
    <property type="match status" value="1"/>
</dbReference>
<comment type="subunit">
    <text evidence="4">Homotetramer.</text>
</comment>
<gene>
    <name evidence="4" type="primary">gpr</name>
    <name evidence="6" type="ORF">DW016_09450</name>
</gene>
<keyword evidence="7" id="KW-1185">Reference proteome</keyword>
<reference evidence="6 7" key="1">
    <citation type="submission" date="2018-08" db="EMBL/GenBank/DDBJ databases">
        <title>A genome reference for cultivated species of the human gut microbiota.</title>
        <authorList>
            <person name="Zou Y."/>
            <person name="Xue W."/>
            <person name="Luo G."/>
        </authorList>
    </citation>
    <scope>NUCLEOTIDE SEQUENCE [LARGE SCALE GENOMIC DNA]</scope>
    <source>
        <strain evidence="6 7">AF37-2AT</strain>
    </source>
</reference>
<name>A0A3E3K2G1_9FIRM</name>